<keyword evidence="3" id="KW-1185">Reference proteome</keyword>
<sequence length="277" mass="32808">MIVKTLHVKERRQKKVFEIYPNQKEYTFRVDKKIEDKMKVGKLVRFSKQQLLYVTEVITDCEDEEQYTGTVKRIVKLKNRPIIFLTDDDLEERRIEREKQAKKQQNIANHTKKICVAQGTYLMMEGKNFRNLNKIVKVEVNKNIQKWVQIGDILYIRYVNKNGNNVYRYVLVQEIIPDFLITRKKTECEVVHHYYQKTAKGYVKTMLQKNGLPVPPKKIAAKKKKPKKQASKVEDKQVVPLSRKKEAEKKKEDLEKNKSGHSWTMRQRNSNSPGDIN</sequence>
<name>A0A1X6WRV3_9ENTE</name>
<evidence type="ECO:0000313" key="2">
    <source>
        <dbReference type="EMBL" id="SLM87020.1"/>
    </source>
</evidence>
<organism evidence="2 3">
    <name type="scientific">Vagococcus fluvialis bH819</name>
    <dbReference type="NCBI Taxonomy" id="1255619"/>
    <lineage>
        <taxon>Bacteria</taxon>
        <taxon>Bacillati</taxon>
        <taxon>Bacillota</taxon>
        <taxon>Bacilli</taxon>
        <taxon>Lactobacillales</taxon>
        <taxon>Enterococcaceae</taxon>
        <taxon>Vagococcus</taxon>
    </lineage>
</organism>
<accession>A0A1X6WRV3</accession>
<evidence type="ECO:0000256" key="1">
    <source>
        <dbReference type="SAM" id="MobiDB-lite"/>
    </source>
</evidence>
<proteinExistence type="predicted"/>
<dbReference type="EMBL" id="FWFD01000018">
    <property type="protein sequence ID" value="SLM87020.1"/>
    <property type="molecule type" value="Genomic_DNA"/>
</dbReference>
<feature type="compositionally biased region" description="Basic and acidic residues" evidence="1">
    <location>
        <begin position="231"/>
        <end position="258"/>
    </location>
</feature>
<dbReference type="RefSeq" id="WP_086952645.1">
    <property type="nucleotide sequence ID" value="NZ_FWFD01000018.1"/>
</dbReference>
<feature type="compositionally biased region" description="Polar residues" evidence="1">
    <location>
        <begin position="260"/>
        <end position="277"/>
    </location>
</feature>
<feature type="compositionally biased region" description="Basic residues" evidence="1">
    <location>
        <begin position="219"/>
        <end position="230"/>
    </location>
</feature>
<reference evidence="3" key="1">
    <citation type="submission" date="2017-02" db="EMBL/GenBank/DDBJ databases">
        <authorList>
            <person name="Dridi B."/>
        </authorList>
    </citation>
    <scope>NUCLEOTIDE SEQUENCE [LARGE SCALE GENOMIC DNA]</scope>
    <source>
        <strain evidence="3">bH819</strain>
    </source>
</reference>
<protein>
    <submittedName>
        <fullName evidence="2">Uncharacterized protein</fullName>
    </submittedName>
</protein>
<dbReference type="Proteomes" id="UP000195918">
    <property type="component" value="Unassembled WGS sequence"/>
</dbReference>
<gene>
    <name evidence="2" type="ORF">FM121_13060</name>
</gene>
<dbReference type="AlphaFoldDB" id="A0A1X6WRV3"/>
<feature type="region of interest" description="Disordered" evidence="1">
    <location>
        <begin position="213"/>
        <end position="277"/>
    </location>
</feature>
<evidence type="ECO:0000313" key="3">
    <source>
        <dbReference type="Proteomes" id="UP000195918"/>
    </source>
</evidence>